<dbReference type="Proteomes" id="UP000199245">
    <property type="component" value="Unassembled WGS sequence"/>
</dbReference>
<evidence type="ECO:0000313" key="1">
    <source>
        <dbReference type="EMBL" id="SDE06551.1"/>
    </source>
</evidence>
<dbReference type="RefSeq" id="WP_092084468.1">
    <property type="nucleotide sequence ID" value="NZ_FMZW01000019.1"/>
</dbReference>
<accession>A0A1G6ZVI1</accession>
<gene>
    <name evidence="1" type="ORF">SAMN05216337_101967</name>
</gene>
<reference evidence="1 2" key="1">
    <citation type="submission" date="2016-10" db="EMBL/GenBank/DDBJ databases">
        <authorList>
            <person name="de Groot N.N."/>
        </authorList>
    </citation>
    <scope>NUCLEOTIDE SEQUENCE [LARGE SCALE GENOMIC DNA]</scope>
    <source>
        <strain evidence="1 2">R5</strain>
    </source>
</reference>
<dbReference type="EMBL" id="FMZW01000019">
    <property type="protein sequence ID" value="SDE06551.1"/>
    <property type="molecule type" value="Genomic_DNA"/>
</dbReference>
<evidence type="ECO:0000313" key="2">
    <source>
        <dbReference type="Proteomes" id="UP000199245"/>
    </source>
</evidence>
<dbReference type="AlphaFoldDB" id="A0A1G6ZVI1"/>
<sequence>MHFELAEKSSGRRDRLAARLSVGACAATFLFCCAQQTAALPLTPFRYEAQAQRHCPGDSVVWLDFRRGRYYLKGQSRYARGFDGGFVCRDEARESGYRRSLLGLR</sequence>
<proteinExistence type="predicted"/>
<protein>
    <submittedName>
        <fullName evidence="1">Uncharacterized protein</fullName>
    </submittedName>
</protein>
<organism evidence="1 2">
    <name type="scientific">Bradyrhizobium brasilense</name>
    <dbReference type="NCBI Taxonomy" id="1419277"/>
    <lineage>
        <taxon>Bacteria</taxon>
        <taxon>Pseudomonadati</taxon>
        <taxon>Pseudomonadota</taxon>
        <taxon>Alphaproteobacteria</taxon>
        <taxon>Hyphomicrobiales</taxon>
        <taxon>Nitrobacteraceae</taxon>
        <taxon>Bradyrhizobium</taxon>
    </lineage>
</organism>
<name>A0A1G6ZVI1_9BRAD</name>